<organism evidence="2 3">
    <name type="scientific">Kluyveromyces marxianus</name>
    <name type="common">Yeast</name>
    <name type="synonym">Candida kefyr</name>
    <dbReference type="NCBI Taxonomy" id="4911"/>
    <lineage>
        <taxon>Eukaryota</taxon>
        <taxon>Fungi</taxon>
        <taxon>Dikarya</taxon>
        <taxon>Ascomycota</taxon>
        <taxon>Saccharomycotina</taxon>
        <taxon>Saccharomycetes</taxon>
        <taxon>Saccharomycetales</taxon>
        <taxon>Saccharomycetaceae</taxon>
        <taxon>Kluyveromyces</taxon>
    </lineage>
</organism>
<accession>A0ABX6EVT4</accession>
<feature type="region of interest" description="Disordered" evidence="1">
    <location>
        <begin position="178"/>
        <end position="218"/>
    </location>
</feature>
<evidence type="ECO:0000256" key="1">
    <source>
        <dbReference type="SAM" id="MobiDB-lite"/>
    </source>
</evidence>
<name>A0ABX6EVT4_KLUMA</name>
<sequence length="340" mass="35899">MSSMSPEKQQELADRILERAELAQMARKLKLGLSKVASPKKNGGGSALPLGAKNKNRYSSEPDSLGIPTSAGRSRARSVSITKPSHVSESPTRRSTMKSPSRTVSSSGTGTGTGNSNAMMATTASRRTSIGRESHMPAIPSTPKAKSGHQSVSDPKGASEEGADLLMYLATSPYASSSAGNLGAGRRPSFGHSSIHHGIPTTPSSNMYAPPATAGSESHLNDITRLSHIKDRASSSSPQSTFKQPVMIPSSTMHELMQSPSVAMFTSPRRKLAADDQQLLVPGTPSRIGLSAASMTSDQLNDSQSKIGSLLKTPNFNMGDYVHTLFSPSPRIDTTHQSRD</sequence>
<reference evidence="2 3" key="1">
    <citation type="submission" date="2016-03" db="EMBL/GenBank/DDBJ databases">
        <title>How can Kluyveromyces marxianus grow so fast - potential evolutionary course in Saccharomyces Complex revealed by comparative genomics.</title>
        <authorList>
            <person name="Mo W."/>
            <person name="Lu W."/>
            <person name="Yang X."/>
            <person name="Qi J."/>
            <person name="Lv H."/>
        </authorList>
    </citation>
    <scope>NUCLEOTIDE SEQUENCE [LARGE SCALE GENOMIC DNA]</scope>
    <source>
        <strain evidence="2 3">FIM1</strain>
    </source>
</reference>
<feature type="compositionally biased region" description="Polar residues" evidence="1">
    <location>
        <begin position="77"/>
        <end position="102"/>
    </location>
</feature>
<feature type="region of interest" description="Disordered" evidence="1">
    <location>
        <begin position="32"/>
        <end position="164"/>
    </location>
</feature>
<evidence type="ECO:0000313" key="2">
    <source>
        <dbReference type="EMBL" id="QGN16157.1"/>
    </source>
</evidence>
<feature type="compositionally biased region" description="Polar residues" evidence="1">
    <location>
        <begin position="118"/>
        <end position="128"/>
    </location>
</feature>
<proteinExistence type="predicted"/>
<evidence type="ECO:0000313" key="3">
    <source>
        <dbReference type="Proteomes" id="UP000422736"/>
    </source>
</evidence>
<keyword evidence="3" id="KW-1185">Reference proteome</keyword>
<reference evidence="2 3" key="2">
    <citation type="submission" date="2019-11" db="EMBL/GenBank/DDBJ databases">
        <authorList>
            <person name="Lu H."/>
        </authorList>
    </citation>
    <scope>NUCLEOTIDE SEQUENCE [LARGE SCALE GENOMIC DNA]</scope>
    <source>
        <strain evidence="2 3">FIM1</strain>
    </source>
</reference>
<protein>
    <submittedName>
        <fullName evidence="2">Protein STB1</fullName>
    </submittedName>
</protein>
<gene>
    <name evidence="2" type="primary">STB1</name>
    <name evidence="2" type="ORF">FIM1_2858</name>
</gene>
<dbReference type="Proteomes" id="UP000422736">
    <property type="component" value="Chromosome 4"/>
</dbReference>
<dbReference type="EMBL" id="CP015057">
    <property type="protein sequence ID" value="QGN16157.1"/>
    <property type="molecule type" value="Genomic_DNA"/>
</dbReference>